<dbReference type="EMBL" id="CP055156">
    <property type="protein sequence ID" value="QNF34424.1"/>
    <property type="molecule type" value="Genomic_DNA"/>
</dbReference>
<evidence type="ECO:0000313" key="1">
    <source>
        <dbReference type="EMBL" id="QNF34424.1"/>
    </source>
</evidence>
<reference evidence="1 2" key="1">
    <citation type="journal article" date="2018" name="Int. J. Syst. Evol. Microbiol.">
        <title>Adhaeribacter swui sp. nov., isolated from wet mud.</title>
        <authorList>
            <person name="Kim D.U."/>
            <person name="Kim K.W."/>
            <person name="Kang M.S."/>
            <person name="Kim J.Y."/>
            <person name="Jang J.H."/>
            <person name="Kim M.K."/>
        </authorList>
    </citation>
    <scope>NUCLEOTIDE SEQUENCE [LARGE SCALE GENOMIC DNA]</scope>
    <source>
        <strain evidence="1 2">KCTC 52873</strain>
    </source>
</reference>
<dbReference type="AlphaFoldDB" id="A0A7G7GB90"/>
<gene>
    <name evidence="1" type="ORF">HUW51_17465</name>
</gene>
<name>A0A7G7GB90_9BACT</name>
<evidence type="ECO:0000313" key="2">
    <source>
        <dbReference type="Proteomes" id="UP000515237"/>
    </source>
</evidence>
<dbReference type="Proteomes" id="UP000515237">
    <property type="component" value="Chromosome"/>
</dbReference>
<sequence length="220" mass="25317">MHYYIITYNGSTPGQSGEQCGTEYDFTNACEICGTGVELKGNLKVKGISKTKRDYFETINGDCIISKRLKEVICQEISNFEVVQVVDIINQPQEFYHLYTRLSLPKSKETSAGFVRENPCSVCNRNGYFNDATIGSPTIIKPLELRYNYQDFKNSPDSVVLKTWECVGQSNRKNYGNNVIRYARPWIIVREDLKNIFDKERIKNLHFEQIKIEGSVQQNL</sequence>
<dbReference type="KEGG" id="aswu:HUW51_17465"/>
<protein>
    <submittedName>
        <fullName evidence="1">Uncharacterized protein</fullName>
    </submittedName>
</protein>
<keyword evidence="2" id="KW-1185">Reference proteome</keyword>
<dbReference type="RefSeq" id="WP_185270904.1">
    <property type="nucleotide sequence ID" value="NZ_CP055156.1"/>
</dbReference>
<accession>A0A7G7GB90</accession>
<proteinExistence type="predicted"/>
<organism evidence="1 2">
    <name type="scientific">Adhaeribacter swui</name>
    <dbReference type="NCBI Taxonomy" id="2086471"/>
    <lineage>
        <taxon>Bacteria</taxon>
        <taxon>Pseudomonadati</taxon>
        <taxon>Bacteroidota</taxon>
        <taxon>Cytophagia</taxon>
        <taxon>Cytophagales</taxon>
        <taxon>Hymenobacteraceae</taxon>
        <taxon>Adhaeribacter</taxon>
    </lineage>
</organism>